<comment type="subcellular location">
    <subcellularLocation>
        <location evidence="1">Membrane</location>
    </subcellularLocation>
</comment>
<dbReference type="InterPro" id="IPR003593">
    <property type="entry name" value="AAA+_ATPase"/>
</dbReference>
<keyword evidence="3" id="KW-0962">Peroxisome biogenesis</keyword>
<evidence type="ECO:0000256" key="7">
    <source>
        <dbReference type="ARBA" id="ARBA00023136"/>
    </source>
</evidence>
<keyword evidence="4" id="KW-0547">Nucleotide-binding</keyword>
<dbReference type="GO" id="GO:0005778">
    <property type="term" value="C:peroxisomal membrane"/>
    <property type="evidence" value="ECO:0007669"/>
    <property type="project" value="TreeGrafter"/>
</dbReference>
<comment type="caution">
    <text evidence="12">The sequence shown here is derived from an EMBL/GenBank/DDBJ whole genome shotgun (WGS) entry which is preliminary data.</text>
</comment>
<keyword evidence="6" id="KW-0067">ATP-binding</keyword>
<dbReference type="GO" id="GO:0016558">
    <property type="term" value="P:protein import into peroxisome matrix"/>
    <property type="evidence" value="ECO:0007669"/>
    <property type="project" value="TreeGrafter"/>
</dbReference>
<evidence type="ECO:0000256" key="4">
    <source>
        <dbReference type="ARBA" id="ARBA00022741"/>
    </source>
</evidence>
<keyword evidence="13" id="KW-1185">Reference proteome</keyword>
<keyword evidence="7" id="KW-0472">Membrane</keyword>
<dbReference type="SUPFAM" id="SSF52540">
    <property type="entry name" value="P-loop containing nucleoside triphosphate hydrolases"/>
    <property type="match status" value="2"/>
</dbReference>
<comment type="catalytic activity">
    <reaction evidence="10">
        <text>ATP + H2O = ADP + phosphate + H(+)</text>
        <dbReference type="Rhea" id="RHEA:13065"/>
        <dbReference type="ChEBI" id="CHEBI:15377"/>
        <dbReference type="ChEBI" id="CHEBI:15378"/>
        <dbReference type="ChEBI" id="CHEBI:30616"/>
        <dbReference type="ChEBI" id="CHEBI:43474"/>
        <dbReference type="ChEBI" id="CHEBI:456216"/>
    </reaction>
    <physiologicalReaction direction="left-to-right" evidence="10">
        <dbReference type="Rhea" id="RHEA:13066"/>
    </physiologicalReaction>
</comment>
<dbReference type="InterPro" id="IPR027417">
    <property type="entry name" value="P-loop_NTPase"/>
</dbReference>
<evidence type="ECO:0000313" key="12">
    <source>
        <dbReference type="EMBL" id="KAK4526606.1"/>
    </source>
</evidence>
<name>A0AAV9IHC4_9RHOD</name>
<evidence type="ECO:0000256" key="10">
    <source>
        <dbReference type="ARBA" id="ARBA00048778"/>
    </source>
</evidence>
<sequence>MQTMDIVCPCSFIIKKPFKSRDSIGTTKWFPLAKIPFLAYRHVKRNQPSLSNVRNLVFLSVHILRELQVASGSWVLVWKRSEKGVEPLHYAKIFATELVFESTLSEATPLDNVKQLAWISPNLFYLSYGANLISIESIQRRKPCEATEFFPFQLRGLRVPTASELYVARVKDGKPLQEWEDCFVSHCLKKYFNRPKLLKLGEVFAIFTTHDLLMEWLQHLYGLEKVPPFKLIDFEQYYLIDSGKKIFFFRVEKLLSTGFVVSEDEPAVVDPTVTKVSQLSGICSMLPFDIYLFELQEYHLTENVEILSKHSSFSNPEQFDSLKTMLENYFSKRMSTNLGCKSFSCSVLLHGPNSVEKYSFVHDVCYSLGLPVFDIDCLRFFATLDNQQDSVSHVEFLSLLRERYLEFQPCVLLLRNLEVLDSGSSSTNTNSARVNWKTRLFAHLEALLNDRGQEYALRDLNSQSIIFGTCERADDLNPQLRALFLYEVEVSLPNEDIRKQYLQVLLREVPKVGRNSTELAVKYGKTLRSYSDKLLYFWSCHVMLNCLKSFGIESPDRNVAEEAMSNATKKMEERTNMSVVKSSLRVPKVTWEDIGGLSNVREIVMESIQLPLVHPELYENLSQVKRRSGLLFYGPPGTGKTLLAKAIANECGCSFLSVKGPELMNMYVGESERNIRDIFSKAREAAPCVIFFDELDSLAPMRGQSSDGGGVMDRVVSQLLTEMDDLHSNNKTTKQKSPSSFGVIIVGATNRPDLLDSALLRPGRFDKLVYIGSPETKEARFEVLRALTRNFVLSEDVDLMTLASSCPKIVSGADLYGLCADAWLFAAKRAIRIHEQRLEHHQSSSFSEETLQVVVCQQDFLDANSRLVPSLSEEMLRHYKLLVKRFSSTE</sequence>
<protein>
    <recommendedName>
        <fullName evidence="8">Peroxisomal ATPase PEX6</fullName>
    </recommendedName>
    <alternativeName>
        <fullName evidence="9">Peroxin-6</fullName>
    </alternativeName>
</protein>
<dbReference type="CDD" id="cd19511">
    <property type="entry name" value="RecA-like_CDC48_r2-like"/>
    <property type="match status" value="1"/>
</dbReference>
<dbReference type="PROSITE" id="PS00674">
    <property type="entry name" value="AAA"/>
    <property type="match status" value="1"/>
</dbReference>
<accession>A0AAV9IHC4</accession>
<evidence type="ECO:0000256" key="8">
    <source>
        <dbReference type="ARBA" id="ARBA00034811"/>
    </source>
</evidence>
<evidence type="ECO:0000256" key="1">
    <source>
        <dbReference type="ARBA" id="ARBA00004370"/>
    </source>
</evidence>
<dbReference type="Proteomes" id="UP001300502">
    <property type="component" value="Unassembled WGS sequence"/>
</dbReference>
<organism evidence="12 13">
    <name type="scientific">Galdieria yellowstonensis</name>
    <dbReference type="NCBI Taxonomy" id="3028027"/>
    <lineage>
        <taxon>Eukaryota</taxon>
        <taxon>Rhodophyta</taxon>
        <taxon>Bangiophyceae</taxon>
        <taxon>Galdieriales</taxon>
        <taxon>Galdieriaceae</taxon>
        <taxon>Galdieria</taxon>
    </lineage>
</organism>
<dbReference type="PANTHER" id="PTHR23077:SF9">
    <property type="entry name" value="PEROXISOMAL ATPASE PEX6"/>
    <property type="match status" value="1"/>
</dbReference>
<dbReference type="Pfam" id="PF00004">
    <property type="entry name" value="AAA"/>
    <property type="match status" value="2"/>
</dbReference>
<dbReference type="Gene3D" id="3.40.50.300">
    <property type="entry name" value="P-loop containing nucleotide triphosphate hydrolases"/>
    <property type="match status" value="2"/>
</dbReference>
<dbReference type="AlphaFoldDB" id="A0AAV9IHC4"/>
<evidence type="ECO:0000259" key="11">
    <source>
        <dbReference type="SMART" id="SM00382"/>
    </source>
</evidence>
<comment type="similarity">
    <text evidence="2">Belongs to the AAA ATPase family.</text>
</comment>
<dbReference type="GO" id="GO:0005524">
    <property type="term" value="F:ATP binding"/>
    <property type="evidence" value="ECO:0007669"/>
    <property type="project" value="UniProtKB-KW"/>
</dbReference>
<gene>
    <name evidence="12" type="ORF">GAYE_SCF26G4522</name>
</gene>
<dbReference type="EMBL" id="JANCYU010000042">
    <property type="protein sequence ID" value="KAK4526606.1"/>
    <property type="molecule type" value="Genomic_DNA"/>
</dbReference>
<dbReference type="PANTHER" id="PTHR23077">
    <property type="entry name" value="AAA-FAMILY ATPASE"/>
    <property type="match status" value="1"/>
</dbReference>
<dbReference type="InterPro" id="IPR050168">
    <property type="entry name" value="AAA_ATPase_domain"/>
</dbReference>
<dbReference type="InterPro" id="IPR003960">
    <property type="entry name" value="ATPase_AAA_CS"/>
</dbReference>
<dbReference type="GO" id="GO:0016887">
    <property type="term" value="F:ATP hydrolysis activity"/>
    <property type="evidence" value="ECO:0007669"/>
    <property type="project" value="InterPro"/>
</dbReference>
<reference evidence="12 13" key="1">
    <citation type="submission" date="2022-07" db="EMBL/GenBank/DDBJ databases">
        <title>Genome-wide signatures of adaptation to extreme environments.</title>
        <authorList>
            <person name="Cho C.H."/>
            <person name="Yoon H.S."/>
        </authorList>
    </citation>
    <scope>NUCLEOTIDE SEQUENCE [LARGE SCALE GENOMIC DNA]</scope>
    <source>
        <strain evidence="12 13">108.79 E11</strain>
    </source>
</reference>
<dbReference type="InterPro" id="IPR003959">
    <property type="entry name" value="ATPase_AAA_core"/>
</dbReference>
<dbReference type="SMART" id="SM00382">
    <property type="entry name" value="AAA"/>
    <property type="match status" value="1"/>
</dbReference>
<keyword evidence="5" id="KW-0378">Hydrolase</keyword>
<evidence type="ECO:0000256" key="5">
    <source>
        <dbReference type="ARBA" id="ARBA00022801"/>
    </source>
</evidence>
<feature type="domain" description="AAA+ ATPase" evidence="11">
    <location>
        <begin position="626"/>
        <end position="775"/>
    </location>
</feature>
<evidence type="ECO:0000256" key="2">
    <source>
        <dbReference type="ARBA" id="ARBA00006914"/>
    </source>
</evidence>
<proteinExistence type="inferred from homology"/>
<dbReference type="GO" id="GO:0005829">
    <property type="term" value="C:cytosol"/>
    <property type="evidence" value="ECO:0007669"/>
    <property type="project" value="TreeGrafter"/>
</dbReference>
<evidence type="ECO:0000313" key="13">
    <source>
        <dbReference type="Proteomes" id="UP001300502"/>
    </source>
</evidence>
<dbReference type="FunFam" id="3.40.50.300:FF:000109">
    <property type="entry name" value="Peroxisomal biogenesis factor 6"/>
    <property type="match status" value="1"/>
</dbReference>
<evidence type="ECO:0000256" key="9">
    <source>
        <dbReference type="ARBA" id="ARBA00034920"/>
    </source>
</evidence>
<dbReference type="Gene3D" id="1.10.8.60">
    <property type="match status" value="1"/>
</dbReference>
<evidence type="ECO:0000256" key="3">
    <source>
        <dbReference type="ARBA" id="ARBA00022593"/>
    </source>
</evidence>
<evidence type="ECO:0000256" key="6">
    <source>
        <dbReference type="ARBA" id="ARBA00022840"/>
    </source>
</evidence>